<sequence length="116" mass="12611">MSNGDIVLERRNLAKGAQIYTQDEEAKNAYIIQQGGVEIIKNGKVSDTLGKGALFGEMALIGTAPRAASARTTEPTVLIVVTRQMFEEKLSKTDPFIRSIVNIFAETIQKLTADSP</sequence>
<accession>A0A4R3JES2</accession>
<name>A0A4R3JES2_9PROT</name>
<reference evidence="2 3" key="1">
    <citation type="submission" date="2019-03" db="EMBL/GenBank/DDBJ databases">
        <title>Genomic Encyclopedia of Type Strains, Phase IV (KMG-IV): sequencing the most valuable type-strain genomes for metagenomic binning, comparative biology and taxonomic classification.</title>
        <authorList>
            <person name="Goeker M."/>
        </authorList>
    </citation>
    <scope>NUCLEOTIDE SEQUENCE [LARGE SCALE GENOMIC DNA]</scope>
    <source>
        <strain evidence="2 3">DSM 101688</strain>
    </source>
</reference>
<evidence type="ECO:0000313" key="2">
    <source>
        <dbReference type="EMBL" id="TCS64314.1"/>
    </source>
</evidence>
<keyword evidence="3" id="KW-1185">Reference proteome</keyword>
<dbReference type="InterPro" id="IPR000595">
    <property type="entry name" value="cNMP-bd_dom"/>
</dbReference>
<dbReference type="GO" id="GO:0003700">
    <property type="term" value="F:DNA-binding transcription factor activity"/>
    <property type="evidence" value="ECO:0007669"/>
    <property type="project" value="TreeGrafter"/>
</dbReference>
<dbReference type="OrthoDB" id="9809206at2"/>
<evidence type="ECO:0000313" key="3">
    <source>
        <dbReference type="Proteomes" id="UP000295304"/>
    </source>
</evidence>
<proteinExistence type="predicted"/>
<dbReference type="InterPro" id="IPR050397">
    <property type="entry name" value="Env_Response_Regulators"/>
</dbReference>
<dbReference type="InterPro" id="IPR018490">
    <property type="entry name" value="cNMP-bd_dom_sf"/>
</dbReference>
<dbReference type="InterPro" id="IPR014710">
    <property type="entry name" value="RmlC-like_jellyroll"/>
</dbReference>
<dbReference type="Pfam" id="PF00027">
    <property type="entry name" value="cNMP_binding"/>
    <property type="match status" value="1"/>
</dbReference>
<dbReference type="PRINTS" id="PR00103">
    <property type="entry name" value="CAMPKINASE"/>
</dbReference>
<organism evidence="2 3">
    <name type="scientific">Varunaivibrio sulfuroxidans</name>
    <dbReference type="NCBI Taxonomy" id="1773489"/>
    <lineage>
        <taxon>Bacteria</taxon>
        <taxon>Pseudomonadati</taxon>
        <taxon>Pseudomonadota</taxon>
        <taxon>Alphaproteobacteria</taxon>
        <taxon>Rhodospirillales</taxon>
        <taxon>Magnetovibrionaceae</taxon>
        <taxon>Varunaivibrio</taxon>
    </lineage>
</organism>
<dbReference type="SMART" id="SM00100">
    <property type="entry name" value="cNMP"/>
    <property type="match status" value="1"/>
</dbReference>
<feature type="domain" description="Cyclic nucleotide-binding" evidence="1">
    <location>
        <begin position="8"/>
        <end position="107"/>
    </location>
</feature>
<dbReference type="PANTHER" id="PTHR24567:SF74">
    <property type="entry name" value="HTH-TYPE TRANSCRIPTIONAL REGULATOR ARCR"/>
    <property type="match status" value="1"/>
</dbReference>
<gene>
    <name evidence="2" type="ORF">EDD55_102357</name>
</gene>
<dbReference type="Gene3D" id="2.60.120.10">
    <property type="entry name" value="Jelly Rolls"/>
    <property type="match status" value="1"/>
</dbReference>
<dbReference type="CDD" id="cd00038">
    <property type="entry name" value="CAP_ED"/>
    <property type="match status" value="1"/>
</dbReference>
<dbReference type="EMBL" id="SLZW01000002">
    <property type="protein sequence ID" value="TCS64314.1"/>
    <property type="molecule type" value="Genomic_DNA"/>
</dbReference>
<dbReference type="GO" id="GO:0005829">
    <property type="term" value="C:cytosol"/>
    <property type="evidence" value="ECO:0007669"/>
    <property type="project" value="TreeGrafter"/>
</dbReference>
<dbReference type="AlphaFoldDB" id="A0A4R3JES2"/>
<dbReference type="Proteomes" id="UP000295304">
    <property type="component" value="Unassembled WGS sequence"/>
</dbReference>
<dbReference type="PROSITE" id="PS50042">
    <property type="entry name" value="CNMP_BINDING_3"/>
    <property type="match status" value="1"/>
</dbReference>
<comment type="caution">
    <text evidence="2">The sequence shown here is derived from an EMBL/GenBank/DDBJ whole genome shotgun (WGS) entry which is preliminary data.</text>
</comment>
<dbReference type="PROSITE" id="PS00889">
    <property type="entry name" value="CNMP_BINDING_2"/>
    <property type="match status" value="1"/>
</dbReference>
<dbReference type="SUPFAM" id="SSF51206">
    <property type="entry name" value="cAMP-binding domain-like"/>
    <property type="match status" value="1"/>
</dbReference>
<dbReference type="PANTHER" id="PTHR24567">
    <property type="entry name" value="CRP FAMILY TRANSCRIPTIONAL REGULATORY PROTEIN"/>
    <property type="match status" value="1"/>
</dbReference>
<evidence type="ECO:0000259" key="1">
    <source>
        <dbReference type="PROSITE" id="PS50042"/>
    </source>
</evidence>
<dbReference type="RefSeq" id="WP_132938258.1">
    <property type="nucleotide sequence ID" value="NZ_CP119676.1"/>
</dbReference>
<protein>
    <submittedName>
        <fullName evidence="2">Cyclic nucleotide-binding protein</fullName>
    </submittedName>
</protein>
<dbReference type="InterPro" id="IPR018488">
    <property type="entry name" value="cNMP-bd_CS"/>
</dbReference>